<evidence type="ECO:0000256" key="5">
    <source>
        <dbReference type="ARBA" id="ARBA00022553"/>
    </source>
</evidence>
<dbReference type="Gene3D" id="1.10.287.130">
    <property type="match status" value="1"/>
</dbReference>
<dbReference type="Pfam" id="PF02518">
    <property type="entry name" value="HATPase_c"/>
    <property type="match status" value="1"/>
</dbReference>
<evidence type="ECO:0000256" key="8">
    <source>
        <dbReference type="ARBA" id="ARBA00022741"/>
    </source>
</evidence>
<dbReference type="GO" id="GO:0000155">
    <property type="term" value="F:phosphorelay sensor kinase activity"/>
    <property type="evidence" value="ECO:0007669"/>
    <property type="project" value="InterPro"/>
</dbReference>
<dbReference type="SUPFAM" id="SSF55785">
    <property type="entry name" value="PYP-like sensor domain (PAS domain)"/>
    <property type="match status" value="1"/>
</dbReference>
<dbReference type="Proteomes" id="UP001178281">
    <property type="component" value="Unassembled WGS sequence"/>
</dbReference>
<dbReference type="InterPro" id="IPR003594">
    <property type="entry name" value="HATPase_dom"/>
</dbReference>
<dbReference type="InterPro" id="IPR033463">
    <property type="entry name" value="sCache_3"/>
</dbReference>
<dbReference type="InterPro" id="IPR050980">
    <property type="entry name" value="2C_sensor_his_kinase"/>
</dbReference>
<keyword evidence="5" id="KW-0597">Phosphoprotein</keyword>
<comment type="caution">
    <text evidence="16">The sequence shown here is derived from an EMBL/GenBank/DDBJ whole genome shotgun (WGS) entry which is preliminary data.</text>
</comment>
<dbReference type="CDD" id="cd00130">
    <property type="entry name" value="PAS"/>
    <property type="match status" value="1"/>
</dbReference>
<dbReference type="Pfam" id="PF14689">
    <property type="entry name" value="SPOB_a"/>
    <property type="match status" value="1"/>
</dbReference>
<gene>
    <name evidence="16" type="ORF">Q7X28_01360</name>
</gene>
<proteinExistence type="predicted"/>
<dbReference type="PANTHER" id="PTHR44936">
    <property type="entry name" value="SENSOR PROTEIN CREC"/>
    <property type="match status" value="1"/>
</dbReference>
<keyword evidence="9" id="KW-0418">Kinase</keyword>
<comment type="catalytic activity">
    <reaction evidence="1">
        <text>ATP + protein L-histidine = ADP + protein N-phospho-L-histidine.</text>
        <dbReference type="EC" id="2.7.13.3"/>
    </reaction>
</comment>
<keyword evidence="11 14" id="KW-1133">Transmembrane helix</keyword>
<dbReference type="Pfam" id="PF17203">
    <property type="entry name" value="sCache_3_2"/>
    <property type="match status" value="1"/>
</dbReference>
<evidence type="ECO:0000256" key="2">
    <source>
        <dbReference type="ARBA" id="ARBA00004651"/>
    </source>
</evidence>
<dbReference type="InterPro" id="IPR029151">
    <property type="entry name" value="Sensor-like_sf"/>
</dbReference>
<dbReference type="PROSITE" id="PS50109">
    <property type="entry name" value="HIS_KIN"/>
    <property type="match status" value="1"/>
</dbReference>
<keyword evidence="13 14" id="KW-0472">Membrane</keyword>
<dbReference type="SUPFAM" id="SSF55890">
    <property type="entry name" value="Sporulation response regulatory protein Spo0B"/>
    <property type="match status" value="1"/>
</dbReference>
<keyword evidence="8" id="KW-0547">Nucleotide-binding</keyword>
<evidence type="ECO:0000256" key="12">
    <source>
        <dbReference type="ARBA" id="ARBA00023012"/>
    </source>
</evidence>
<accession>A0AA90SFH2</accession>
<evidence type="ECO:0000256" key="6">
    <source>
        <dbReference type="ARBA" id="ARBA00022679"/>
    </source>
</evidence>
<keyword evidence="12" id="KW-0902">Two-component regulatory system</keyword>
<dbReference type="EMBL" id="JAUTIX010000001">
    <property type="protein sequence ID" value="MDP0396564.1"/>
    <property type="molecule type" value="Genomic_DNA"/>
</dbReference>
<keyword evidence="6" id="KW-0808">Transferase</keyword>
<evidence type="ECO:0000256" key="7">
    <source>
        <dbReference type="ARBA" id="ARBA00022692"/>
    </source>
</evidence>
<dbReference type="PANTHER" id="PTHR44936:SF10">
    <property type="entry name" value="SENSOR PROTEIN RSTB"/>
    <property type="match status" value="1"/>
</dbReference>
<comment type="subcellular location">
    <subcellularLocation>
        <location evidence="2">Cell membrane</location>
        <topology evidence="2">Multi-pass membrane protein</topology>
    </subcellularLocation>
</comment>
<dbReference type="InterPro" id="IPR000014">
    <property type="entry name" value="PAS"/>
</dbReference>
<organism evidence="16 17">
    <name type="scientific">Tsukamurella strandjordii</name>
    <dbReference type="NCBI Taxonomy" id="147577"/>
    <lineage>
        <taxon>Bacteria</taxon>
        <taxon>Bacillati</taxon>
        <taxon>Actinomycetota</taxon>
        <taxon>Actinomycetes</taxon>
        <taxon>Mycobacteriales</taxon>
        <taxon>Tsukamurellaceae</taxon>
        <taxon>Tsukamurella</taxon>
    </lineage>
</organism>
<dbReference type="AlphaFoldDB" id="A0AA90SFH2"/>
<evidence type="ECO:0000313" key="17">
    <source>
        <dbReference type="Proteomes" id="UP001178281"/>
    </source>
</evidence>
<dbReference type="GO" id="GO:0005524">
    <property type="term" value="F:ATP binding"/>
    <property type="evidence" value="ECO:0007669"/>
    <property type="project" value="UniProtKB-KW"/>
</dbReference>
<reference evidence="16" key="1">
    <citation type="submission" date="2023-08" db="EMBL/GenBank/DDBJ databases">
        <title>The draft genome of Tsukamurella strandjordii strain 050030.</title>
        <authorList>
            <person name="Zhao F."/>
            <person name="Feng Y."/>
            <person name="Zong Z."/>
        </authorList>
    </citation>
    <scope>NUCLEOTIDE SEQUENCE</scope>
    <source>
        <strain evidence="16">050030</strain>
    </source>
</reference>
<dbReference type="PRINTS" id="PR00344">
    <property type="entry name" value="BCTRLSENSOR"/>
</dbReference>
<keyword evidence="17" id="KW-1185">Reference proteome</keyword>
<dbReference type="InterPro" id="IPR036890">
    <property type="entry name" value="HATPase_C_sf"/>
</dbReference>
<dbReference type="InterPro" id="IPR005467">
    <property type="entry name" value="His_kinase_dom"/>
</dbReference>
<evidence type="ECO:0000259" key="15">
    <source>
        <dbReference type="PROSITE" id="PS50109"/>
    </source>
</evidence>
<evidence type="ECO:0000256" key="3">
    <source>
        <dbReference type="ARBA" id="ARBA00012438"/>
    </source>
</evidence>
<dbReference type="EC" id="2.7.13.3" evidence="3"/>
<dbReference type="Gene3D" id="3.30.450.20">
    <property type="entry name" value="PAS domain"/>
    <property type="match status" value="2"/>
</dbReference>
<dbReference type="InterPro" id="IPR039506">
    <property type="entry name" value="SPOB_a"/>
</dbReference>
<dbReference type="SUPFAM" id="SSF103190">
    <property type="entry name" value="Sensory domain-like"/>
    <property type="match status" value="1"/>
</dbReference>
<dbReference type="RefSeq" id="WP_305110057.1">
    <property type="nucleotide sequence ID" value="NZ_JAUTIX010000001.1"/>
</dbReference>
<evidence type="ECO:0000256" key="13">
    <source>
        <dbReference type="ARBA" id="ARBA00023136"/>
    </source>
</evidence>
<evidence type="ECO:0000256" key="1">
    <source>
        <dbReference type="ARBA" id="ARBA00000085"/>
    </source>
</evidence>
<protein>
    <recommendedName>
        <fullName evidence="3">histidine kinase</fullName>
        <ecNumber evidence="3">2.7.13.3</ecNumber>
    </recommendedName>
</protein>
<dbReference type="SMART" id="SM00387">
    <property type="entry name" value="HATPase_c"/>
    <property type="match status" value="1"/>
</dbReference>
<keyword evidence="7 14" id="KW-0812">Transmembrane</keyword>
<dbReference type="GO" id="GO:0005886">
    <property type="term" value="C:plasma membrane"/>
    <property type="evidence" value="ECO:0007669"/>
    <property type="project" value="UniProtKB-SubCell"/>
</dbReference>
<evidence type="ECO:0000256" key="11">
    <source>
        <dbReference type="ARBA" id="ARBA00022989"/>
    </source>
</evidence>
<evidence type="ECO:0000256" key="4">
    <source>
        <dbReference type="ARBA" id="ARBA00022475"/>
    </source>
</evidence>
<feature type="domain" description="Histidine kinase" evidence="15">
    <location>
        <begin position="325"/>
        <end position="520"/>
    </location>
</feature>
<evidence type="ECO:0000313" key="16">
    <source>
        <dbReference type="EMBL" id="MDP0396564.1"/>
    </source>
</evidence>
<dbReference type="InterPro" id="IPR016120">
    <property type="entry name" value="Sig_transdc_His_kin_SpoOB"/>
</dbReference>
<evidence type="ECO:0000256" key="10">
    <source>
        <dbReference type="ARBA" id="ARBA00022840"/>
    </source>
</evidence>
<sequence length="531" mass="55831">MAAQFLVLQLAVIAAVLLVVSVASVHQSTNEFRAIRGQRLSAAAENLVATPVVRDGIDDPARSWVLAPEVDRAAALSGARTAEIIAPDGTVIASTDPRRVGTVTGFGPSDVLAGRGWSGDLDVSGQRSIAAHVPVLRPTGEVVAVAAISEAYPSRLSLLRGASGLLVLYLGLGAAFGLVGSWLLARRIKRHTRGLEVDEIASLADHREALLHSIREGVVAVTDDGVITLANDGARHLLALTSDALGRTVDEVPLEPAVREFLRAGPMETDVVLVTAERVLVLNRRPASSQGKSIGSVTTMRDSTEVADLQNRLSSHKGVTDTLRAQTHEFANQLHTISGLAELEEYAAVKDFVAVLTRRRAAISDAVTSRIDDPAVAALLIAKVSLAAESLVTLELTEDSALPHLDPALSADVITVLGNLVDNALDACVGGPDARVLVHIEDDEEEGIVIEVQDTGPGVPEELRSRLFTRGVTSKAADLSGRGIGLALVRIVAHRHGGTAEVVDRSSGGARFRVRLPGHGPDRAAAVRSRT</sequence>
<keyword evidence="4" id="KW-1003">Cell membrane</keyword>
<evidence type="ECO:0000256" key="14">
    <source>
        <dbReference type="SAM" id="Phobius"/>
    </source>
</evidence>
<dbReference type="Gene3D" id="3.30.565.10">
    <property type="entry name" value="Histidine kinase-like ATPase, C-terminal domain"/>
    <property type="match status" value="1"/>
</dbReference>
<dbReference type="InterPro" id="IPR004358">
    <property type="entry name" value="Sig_transdc_His_kin-like_C"/>
</dbReference>
<name>A0AA90SFH2_9ACTN</name>
<feature type="transmembrane region" description="Helical" evidence="14">
    <location>
        <begin position="164"/>
        <end position="185"/>
    </location>
</feature>
<dbReference type="InterPro" id="IPR035965">
    <property type="entry name" value="PAS-like_dom_sf"/>
</dbReference>
<dbReference type="SUPFAM" id="SSF55874">
    <property type="entry name" value="ATPase domain of HSP90 chaperone/DNA topoisomerase II/histidine kinase"/>
    <property type="match status" value="1"/>
</dbReference>
<evidence type="ECO:0000256" key="9">
    <source>
        <dbReference type="ARBA" id="ARBA00022777"/>
    </source>
</evidence>
<keyword evidence="10 16" id="KW-0067">ATP-binding</keyword>